<keyword evidence="3" id="KW-1185">Reference proteome</keyword>
<reference evidence="2" key="1">
    <citation type="journal article" date="2020" name="Stud. Mycol.">
        <title>101 Dothideomycetes genomes: a test case for predicting lifestyles and emergence of pathogens.</title>
        <authorList>
            <person name="Haridas S."/>
            <person name="Albert R."/>
            <person name="Binder M."/>
            <person name="Bloem J."/>
            <person name="Labutti K."/>
            <person name="Salamov A."/>
            <person name="Andreopoulos B."/>
            <person name="Baker S."/>
            <person name="Barry K."/>
            <person name="Bills G."/>
            <person name="Bluhm B."/>
            <person name="Cannon C."/>
            <person name="Castanera R."/>
            <person name="Culley D."/>
            <person name="Daum C."/>
            <person name="Ezra D."/>
            <person name="Gonzalez J."/>
            <person name="Henrissat B."/>
            <person name="Kuo A."/>
            <person name="Liang C."/>
            <person name="Lipzen A."/>
            <person name="Lutzoni F."/>
            <person name="Magnuson J."/>
            <person name="Mondo S."/>
            <person name="Nolan M."/>
            <person name="Ohm R."/>
            <person name="Pangilinan J."/>
            <person name="Park H.-J."/>
            <person name="Ramirez L."/>
            <person name="Alfaro M."/>
            <person name="Sun H."/>
            <person name="Tritt A."/>
            <person name="Yoshinaga Y."/>
            <person name="Zwiers L.-H."/>
            <person name="Turgeon B."/>
            <person name="Goodwin S."/>
            <person name="Spatafora J."/>
            <person name="Crous P."/>
            <person name="Grigoriev I."/>
        </authorList>
    </citation>
    <scope>NUCLEOTIDE SEQUENCE</scope>
    <source>
        <strain evidence="2">CBS 101060</strain>
    </source>
</reference>
<sequence>MYALYTLLSLLPLSAYAIDGRPNGPPAKPAPTVPETFHWTNPWGEDVSPPIDLEPACDVIATYKLNQHLLYDVPIMPPLGFQPYAKHMKAFFGSAEYPGGWEGLDPHGSDRVLLAMNWTDVPNAVKEWVLENEAGGRKGRGLYSVYKRATGFEEEPDILPAHGVWEHDLFMVFSPGAIYEIAPLWVANERCVPGSLSV</sequence>
<evidence type="ECO:0000313" key="2">
    <source>
        <dbReference type="EMBL" id="KAF2840468.1"/>
    </source>
</evidence>
<organism evidence="2 3">
    <name type="scientific">Patellaria atrata CBS 101060</name>
    <dbReference type="NCBI Taxonomy" id="1346257"/>
    <lineage>
        <taxon>Eukaryota</taxon>
        <taxon>Fungi</taxon>
        <taxon>Dikarya</taxon>
        <taxon>Ascomycota</taxon>
        <taxon>Pezizomycotina</taxon>
        <taxon>Dothideomycetes</taxon>
        <taxon>Dothideomycetes incertae sedis</taxon>
        <taxon>Patellariales</taxon>
        <taxon>Patellariaceae</taxon>
        <taxon>Patellaria</taxon>
    </lineage>
</organism>
<protein>
    <submittedName>
        <fullName evidence="2">Uncharacterized protein</fullName>
    </submittedName>
</protein>
<accession>A0A9P4SF53</accession>
<gene>
    <name evidence="2" type="ORF">M501DRAFT_972771</name>
</gene>
<proteinExistence type="predicted"/>
<dbReference type="AlphaFoldDB" id="A0A9P4SF53"/>
<evidence type="ECO:0000256" key="1">
    <source>
        <dbReference type="SAM" id="SignalP"/>
    </source>
</evidence>
<keyword evidence="1" id="KW-0732">Signal</keyword>
<comment type="caution">
    <text evidence="2">The sequence shown here is derived from an EMBL/GenBank/DDBJ whole genome shotgun (WGS) entry which is preliminary data.</text>
</comment>
<feature type="signal peptide" evidence="1">
    <location>
        <begin position="1"/>
        <end position="17"/>
    </location>
</feature>
<evidence type="ECO:0000313" key="3">
    <source>
        <dbReference type="Proteomes" id="UP000799429"/>
    </source>
</evidence>
<dbReference type="OrthoDB" id="4359806at2759"/>
<feature type="chain" id="PRO_5040214819" evidence="1">
    <location>
        <begin position="18"/>
        <end position="198"/>
    </location>
</feature>
<name>A0A9P4SF53_9PEZI</name>
<dbReference type="EMBL" id="MU006093">
    <property type="protein sequence ID" value="KAF2840468.1"/>
    <property type="molecule type" value="Genomic_DNA"/>
</dbReference>
<dbReference type="Proteomes" id="UP000799429">
    <property type="component" value="Unassembled WGS sequence"/>
</dbReference>